<protein>
    <submittedName>
        <fullName evidence="7">Thioredoxin X</fullName>
    </submittedName>
</protein>
<dbReference type="CDD" id="cd02947">
    <property type="entry name" value="TRX_family"/>
    <property type="match status" value="1"/>
</dbReference>
<keyword evidence="5" id="KW-0676">Redox-active center</keyword>
<proteinExistence type="predicted"/>
<dbReference type="AlphaFoldDB" id="A0A4Y1QLK2"/>
<evidence type="ECO:0000256" key="1">
    <source>
        <dbReference type="ARBA" id="ARBA00022448"/>
    </source>
</evidence>
<evidence type="ECO:0000256" key="3">
    <source>
        <dbReference type="ARBA" id="ARBA00022982"/>
    </source>
</evidence>
<keyword evidence="4" id="KW-1015">Disulfide bond</keyword>
<evidence type="ECO:0000259" key="6">
    <source>
        <dbReference type="PROSITE" id="PS51352"/>
    </source>
</evidence>
<dbReference type="InterPro" id="IPR013766">
    <property type="entry name" value="Thioredoxin_domain"/>
</dbReference>
<reference evidence="7" key="1">
    <citation type="journal article" date="2019" name="Science">
        <title>Mutation of a bHLH transcription factor allowed almond domestication.</title>
        <authorList>
            <person name="Sanchez-Perez R."/>
            <person name="Pavan S."/>
            <person name="Mazzeo R."/>
            <person name="Moldovan C."/>
            <person name="Aiese Cigliano R."/>
            <person name="Del Cueto J."/>
            <person name="Ricciardi F."/>
            <person name="Lotti C."/>
            <person name="Ricciardi L."/>
            <person name="Dicenta F."/>
            <person name="Lopez-Marques R.L."/>
            <person name="Lindberg Moller B."/>
        </authorList>
    </citation>
    <scope>NUCLEOTIDE SEQUENCE</scope>
</reference>
<keyword evidence="2" id="KW-0809">Transit peptide</keyword>
<evidence type="ECO:0000256" key="2">
    <source>
        <dbReference type="ARBA" id="ARBA00022946"/>
    </source>
</evidence>
<dbReference type="Gene3D" id="3.40.30.10">
    <property type="entry name" value="Glutaredoxin"/>
    <property type="match status" value="1"/>
</dbReference>
<dbReference type="EMBL" id="AP019297">
    <property type="protein sequence ID" value="BBG92738.1"/>
    <property type="molecule type" value="Genomic_DNA"/>
</dbReference>
<gene>
    <name evidence="7" type="ORF">Prudu_000558</name>
</gene>
<sequence length="243" mass="26937">MNSSKCLLFLSPSISLQNMDTIVSNSALTIHTTTPSSPYSCFNSYSPTTSALALSSKKLFSGFFYSSGSQRRQLGLRNSSFSARTVPKFTVASGGGIQQINETQFQDTVLNSDRPVLVEFVANWCGPCRLISPAMEWVAQEYRDRLTVVKIDHDANPKLIEEYKVYGLPALILFTNGQEVPESRREGAITKVKLKEYVDALLESCIILGIQLYNLSCKFSKIIIRLALLIYSSSGLEYASRST</sequence>
<keyword evidence="3" id="KW-0249">Electron transport</keyword>
<accession>A0A4Y1QLK2</accession>
<dbReference type="PANTHER" id="PTHR45663:SF22">
    <property type="entry name" value="THIOREDOXIN X, CHLOROPLASTIC"/>
    <property type="match status" value="1"/>
</dbReference>
<dbReference type="Pfam" id="PF00085">
    <property type="entry name" value="Thioredoxin"/>
    <property type="match status" value="1"/>
</dbReference>
<feature type="domain" description="Thioredoxin" evidence="6">
    <location>
        <begin position="80"/>
        <end position="203"/>
    </location>
</feature>
<name>A0A4Y1QLK2_PRUDU</name>
<dbReference type="SUPFAM" id="SSF52833">
    <property type="entry name" value="Thioredoxin-like"/>
    <property type="match status" value="1"/>
</dbReference>
<evidence type="ECO:0000256" key="5">
    <source>
        <dbReference type="ARBA" id="ARBA00023284"/>
    </source>
</evidence>
<dbReference type="GO" id="GO:0005737">
    <property type="term" value="C:cytoplasm"/>
    <property type="evidence" value="ECO:0007669"/>
    <property type="project" value="TreeGrafter"/>
</dbReference>
<evidence type="ECO:0000256" key="4">
    <source>
        <dbReference type="ARBA" id="ARBA00023157"/>
    </source>
</evidence>
<keyword evidence="1" id="KW-0813">Transport</keyword>
<dbReference type="InterPro" id="IPR036249">
    <property type="entry name" value="Thioredoxin-like_sf"/>
</dbReference>
<dbReference type="PANTHER" id="PTHR45663">
    <property type="entry name" value="GEO12009P1"/>
    <property type="match status" value="1"/>
</dbReference>
<organism evidence="7">
    <name type="scientific">Prunus dulcis</name>
    <name type="common">Almond</name>
    <name type="synonym">Amygdalus dulcis</name>
    <dbReference type="NCBI Taxonomy" id="3755"/>
    <lineage>
        <taxon>Eukaryota</taxon>
        <taxon>Viridiplantae</taxon>
        <taxon>Streptophyta</taxon>
        <taxon>Embryophyta</taxon>
        <taxon>Tracheophyta</taxon>
        <taxon>Spermatophyta</taxon>
        <taxon>Magnoliopsida</taxon>
        <taxon>eudicotyledons</taxon>
        <taxon>Gunneridae</taxon>
        <taxon>Pentapetalae</taxon>
        <taxon>rosids</taxon>
        <taxon>fabids</taxon>
        <taxon>Rosales</taxon>
        <taxon>Rosaceae</taxon>
        <taxon>Amygdaloideae</taxon>
        <taxon>Amygdaleae</taxon>
        <taxon>Prunus</taxon>
    </lineage>
</organism>
<dbReference type="FunFam" id="3.40.30.10:FF:000001">
    <property type="entry name" value="Thioredoxin"/>
    <property type="match status" value="1"/>
</dbReference>
<dbReference type="PROSITE" id="PS51352">
    <property type="entry name" value="THIOREDOXIN_2"/>
    <property type="match status" value="1"/>
</dbReference>
<dbReference type="GO" id="GO:0015035">
    <property type="term" value="F:protein-disulfide reductase activity"/>
    <property type="evidence" value="ECO:0007669"/>
    <property type="project" value="TreeGrafter"/>
</dbReference>
<evidence type="ECO:0000313" key="7">
    <source>
        <dbReference type="EMBL" id="BBG92738.1"/>
    </source>
</evidence>